<comment type="caution">
    <text evidence="2">The sequence shown here is derived from an EMBL/GenBank/DDBJ whole genome shotgun (WGS) entry which is preliminary data.</text>
</comment>
<feature type="domain" description="CxC5 like cysteine cluster associated with KDZ" evidence="1">
    <location>
        <begin position="128"/>
        <end position="242"/>
    </location>
</feature>
<sequence>MLLSHVHQAITAAPEIATTLDFEVIIKFADLVCWMKDEISSVQPPHTDCDVSRLASLVPGTNVPVVPTFCNFLMSALGITDELTKILWASLKDVAWNLQLGHESAVKRRVQALVELFLQHGYPHNIMLYHFRPPTRTCLDPQCAHSARGTDHTQLQAHELGEPSSFNATAFTRALGPIPARSTSFYCRRCHTRYYPNYYVHAQATTRTYYHKQTPKFLQIAEHFFVEDEVCEMFASLMCVSW</sequence>
<proteinExistence type="predicted"/>
<dbReference type="InterPro" id="IPR041539">
    <property type="entry name" value="CxC5"/>
</dbReference>
<gene>
    <name evidence="2" type="ORF">C8Q71DRAFT_718426</name>
</gene>
<dbReference type="Proteomes" id="UP000814176">
    <property type="component" value="Unassembled WGS sequence"/>
</dbReference>
<dbReference type="EMBL" id="JADCUA010000040">
    <property type="protein sequence ID" value="KAH9829319.1"/>
    <property type="molecule type" value="Genomic_DNA"/>
</dbReference>
<evidence type="ECO:0000313" key="2">
    <source>
        <dbReference type="EMBL" id="KAH9829319.1"/>
    </source>
</evidence>
<protein>
    <recommendedName>
        <fullName evidence="1">CxC5 like cysteine cluster associated with KDZ domain-containing protein</fullName>
    </recommendedName>
</protein>
<evidence type="ECO:0000259" key="1">
    <source>
        <dbReference type="Pfam" id="PF18718"/>
    </source>
</evidence>
<dbReference type="Pfam" id="PF18718">
    <property type="entry name" value="CxC5"/>
    <property type="match status" value="1"/>
</dbReference>
<accession>A0ABQ8JYG9</accession>
<organism evidence="2 3">
    <name type="scientific">Rhodofomes roseus</name>
    <dbReference type="NCBI Taxonomy" id="34475"/>
    <lineage>
        <taxon>Eukaryota</taxon>
        <taxon>Fungi</taxon>
        <taxon>Dikarya</taxon>
        <taxon>Basidiomycota</taxon>
        <taxon>Agaricomycotina</taxon>
        <taxon>Agaricomycetes</taxon>
        <taxon>Polyporales</taxon>
        <taxon>Rhodofomes</taxon>
    </lineage>
</organism>
<dbReference type="GeneID" id="72001961"/>
<dbReference type="RefSeq" id="XP_047772801.1">
    <property type="nucleotide sequence ID" value="XM_047921229.1"/>
</dbReference>
<reference evidence="2 3" key="1">
    <citation type="journal article" date="2021" name="Environ. Microbiol.">
        <title>Gene family expansions and transcriptome signatures uncover fungal adaptations to wood decay.</title>
        <authorList>
            <person name="Hage H."/>
            <person name="Miyauchi S."/>
            <person name="Viragh M."/>
            <person name="Drula E."/>
            <person name="Min B."/>
            <person name="Chaduli D."/>
            <person name="Navarro D."/>
            <person name="Favel A."/>
            <person name="Norest M."/>
            <person name="Lesage-Meessen L."/>
            <person name="Balint B."/>
            <person name="Merenyi Z."/>
            <person name="de Eugenio L."/>
            <person name="Morin E."/>
            <person name="Martinez A.T."/>
            <person name="Baldrian P."/>
            <person name="Stursova M."/>
            <person name="Martinez M.J."/>
            <person name="Novotny C."/>
            <person name="Magnuson J.K."/>
            <person name="Spatafora J.W."/>
            <person name="Maurice S."/>
            <person name="Pangilinan J."/>
            <person name="Andreopoulos W."/>
            <person name="LaButti K."/>
            <person name="Hundley H."/>
            <person name="Na H."/>
            <person name="Kuo A."/>
            <person name="Barry K."/>
            <person name="Lipzen A."/>
            <person name="Henrissat B."/>
            <person name="Riley R."/>
            <person name="Ahrendt S."/>
            <person name="Nagy L.G."/>
            <person name="Grigoriev I.V."/>
            <person name="Martin F."/>
            <person name="Rosso M.N."/>
        </authorList>
    </citation>
    <scope>NUCLEOTIDE SEQUENCE [LARGE SCALE GENOMIC DNA]</scope>
    <source>
        <strain evidence="2 3">CIRM-BRFM 1785</strain>
    </source>
</reference>
<name>A0ABQ8JYG9_9APHY</name>
<keyword evidence="3" id="KW-1185">Reference proteome</keyword>
<evidence type="ECO:0000313" key="3">
    <source>
        <dbReference type="Proteomes" id="UP000814176"/>
    </source>
</evidence>